<evidence type="ECO:0000313" key="2">
    <source>
        <dbReference type="EMBL" id="MCX2721305.1"/>
    </source>
</evidence>
<evidence type="ECO:0000313" key="3">
    <source>
        <dbReference type="Proteomes" id="UP001300261"/>
    </source>
</evidence>
<name>A0ABT3QWI7_9HYPH</name>
<accession>A0ABT3QWI7</accession>
<keyword evidence="1" id="KW-0812">Transmembrane</keyword>
<keyword evidence="1" id="KW-0472">Membrane</keyword>
<dbReference type="RefSeq" id="WP_265961008.1">
    <property type="nucleotide sequence ID" value="NZ_JAPEVI010000002.1"/>
</dbReference>
<protein>
    <submittedName>
        <fullName evidence="2">Uncharacterized protein</fullName>
    </submittedName>
</protein>
<gene>
    <name evidence="2" type="ORF">ON753_02645</name>
</gene>
<keyword evidence="3" id="KW-1185">Reference proteome</keyword>
<dbReference type="Proteomes" id="UP001300261">
    <property type="component" value="Unassembled WGS sequence"/>
</dbReference>
<comment type="caution">
    <text evidence="2">The sequence shown here is derived from an EMBL/GenBank/DDBJ whole genome shotgun (WGS) entry which is preliminary data.</text>
</comment>
<dbReference type="EMBL" id="JAPEVI010000002">
    <property type="protein sequence ID" value="MCX2721305.1"/>
    <property type="molecule type" value="Genomic_DNA"/>
</dbReference>
<feature type="transmembrane region" description="Helical" evidence="1">
    <location>
        <begin position="220"/>
        <end position="239"/>
    </location>
</feature>
<feature type="transmembrane region" description="Helical" evidence="1">
    <location>
        <begin position="94"/>
        <end position="115"/>
    </location>
</feature>
<feature type="transmembrane region" description="Helical" evidence="1">
    <location>
        <begin position="20"/>
        <end position="41"/>
    </location>
</feature>
<keyword evidence="1" id="KW-1133">Transmembrane helix</keyword>
<organism evidence="2 3">
    <name type="scientific">Roseibium salinum</name>
    <dbReference type="NCBI Taxonomy" id="1604349"/>
    <lineage>
        <taxon>Bacteria</taxon>
        <taxon>Pseudomonadati</taxon>
        <taxon>Pseudomonadota</taxon>
        <taxon>Alphaproteobacteria</taxon>
        <taxon>Hyphomicrobiales</taxon>
        <taxon>Stappiaceae</taxon>
        <taxon>Roseibium</taxon>
    </lineage>
</organism>
<reference evidence="2 3" key="1">
    <citation type="journal article" date="2016" name="Int. J. Syst. Evol. Microbiol.">
        <title>Labrenzia salina sp. nov., isolated from the rhizosphere of the halophyte Arthrocnemum macrostachyum.</title>
        <authorList>
            <person name="Camacho M."/>
            <person name="Redondo-Gomez S."/>
            <person name="Rodriguez-Llorente I."/>
            <person name="Rohde M."/>
            <person name="Sproer C."/>
            <person name="Schumann P."/>
            <person name="Klenk H.P."/>
            <person name="Montero-Calasanz M.D.C."/>
        </authorList>
    </citation>
    <scope>NUCLEOTIDE SEQUENCE [LARGE SCALE GENOMIC DNA]</scope>
    <source>
        <strain evidence="2 3">DSM 29163</strain>
    </source>
</reference>
<proteinExistence type="predicted"/>
<evidence type="ECO:0000256" key="1">
    <source>
        <dbReference type="SAM" id="Phobius"/>
    </source>
</evidence>
<sequence>MTAMGILDLPGPVFTWLDQWLSLLLPPVASIAFWGFLCAMASMELYRLLSPQAVIAKLKVALKQSQTQLNSFDGEFADAWPLIRRMLSLALRRIALVFPATIAASLPILLIVVWLDSRHGAAYPPQGTPVQIEVAGGFNGYWTDNAGDRTPGAQIIDQGGQEIATIPLARPVPEVHKRYWWDMLIGNPAGYLADELPFDRVQFNLPRPEVVPVGPSWMRGWDLIFFVVLLLSAIILKFVRRIE</sequence>